<dbReference type="AlphaFoldDB" id="A0AAV7RTX8"/>
<proteinExistence type="predicted"/>
<dbReference type="Proteomes" id="UP001066276">
    <property type="component" value="Chromosome 5"/>
</dbReference>
<protein>
    <submittedName>
        <fullName evidence="1">Uncharacterized protein</fullName>
    </submittedName>
</protein>
<organism evidence="1 2">
    <name type="scientific">Pleurodeles waltl</name>
    <name type="common">Iberian ribbed newt</name>
    <dbReference type="NCBI Taxonomy" id="8319"/>
    <lineage>
        <taxon>Eukaryota</taxon>
        <taxon>Metazoa</taxon>
        <taxon>Chordata</taxon>
        <taxon>Craniata</taxon>
        <taxon>Vertebrata</taxon>
        <taxon>Euteleostomi</taxon>
        <taxon>Amphibia</taxon>
        <taxon>Batrachia</taxon>
        <taxon>Caudata</taxon>
        <taxon>Salamandroidea</taxon>
        <taxon>Salamandridae</taxon>
        <taxon>Pleurodelinae</taxon>
        <taxon>Pleurodeles</taxon>
    </lineage>
</organism>
<gene>
    <name evidence="1" type="ORF">NDU88_008963</name>
</gene>
<evidence type="ECO:0000313" key="2">
    <source>
        <dbReference type="Proteomes" id="UP001066276"/>
    </source>
</evidence>
<evidence type="ECO:0000313" key="1">
    <source>
        <dbReference type="EMBL" id="KAJ1156239.1"/>
    </source>
</evidence>
<reference evidence="1" key="1">
    <citation type="journal article" date="2022" name="bioRxiv">
        <title>Sequencing and chromosome-scale assembly of the giantPleurodeles waltlgenome.</title>
        <authorList>
            <person name="Brown T."/>
            <person name="Elewa A."/>
            <person name="Iarovenko S."/>
            <person name="Subramanian E."/>
            <person name="Araus A.J."/>
            <person name="Petzold A."/>
            <person name="Susuki M."/>
            <person name="Suzuki K.-i.T."/>
            <person name="Hayashi T."/>
            <person name="Toyoda A."/>
            <person name="Oliveira C."/>
            <person name="Osipova E."/>
            <person name="Leigh N.D."/>
            <person name="Simon A."/>
            <person name="Yun M.H."/>
        </authorList>
    </citation>
    <scope>NUCLEOTIDE SEQUENCE</scope>
    <source>
        <strain evidence="1">20211129_DDA</strain>
        <tissue evidence="1">Liver</tissue>
    </source>
</reference>
<keyword evidence="2" id="KW-1185">Reference proteome</keyword>
<accession>A0AAV7RTX8</accession>
<dbReference type="EMBL" id="JANPWB010000009">
    <property type="protein sequence ID" value="KAJ1156239.1"/>
    <property type="molecule type" value="Genomic_DNA"/>
</dbReference>
<name>A0AAV7RTX8_PLEWA</name>
<comment type="caution">
    <text evidence="1">The sequence shown here is derived from an EMBL/GenBank/DDBJ whole genome shotgun (WGS) entry which is preliminary data.</text>
</comment>
<sequence>MDRSVTKCRNKNCLCTPSAPSEEQDSCAGTSWAWPLPQHVFADSLVDETISCVWLPLTALPTLETHPIKGGTSALDTLPHSVPTCLPGPPATVQSVHQIHTPSPVNKQGGVCVWFQTRRQASTRPAGLSFRQPHHQARWRLTGARCCKPPEQANARYVPWLCRQFVVFVRCKMCTACGMRRTHYETRNTV</sequence>